<reference evidence="1 2" key="1">
    <citation type="submission" date="2015-11" db="EMBL/GenBank/DDBJ databases">
        <title>Genomic analysis of 38 Legionella species identifies large and diverse effector repertoires.</title>
        <authorList>
            <person name="Burstein D."/>
            <person name="Amaro F."/>
            <person name="Zusman T."/>
            <person name="Lifshitz Z."/>
            <person name="Cohen O."/>
            <person name="Gilbert J.A."/>
            <person name="Pupko T."/>
            <person name="Shuman H.A."/>
            <person name="Segal G."/>
        </authorList>
    </citation>
    <scope>NUCLEOTIDE SEQUENCE [LARGE SCALE GENOMIC DNA]</scope>
    <source>
        <strain evidence="1 2">ATCC 43878</strain>
    </source>
</reference>
<evidence type="ECO:0000313" key="1">
    <source>
        <dbReference type="EMBL" id="KTC78241.1"/>
    </source>
</evidence>
<dbReference type="AlphaFoldDB" id="A0A0W0S563"/>
<sequence length="215" mass="25135">MHKFARFIFVLSFLFFLEVVEAETLDLKKLVKVTRDNNPKCVLYFYYKNDLYCITTTSNAEKPDPQIIGYEKQKIIFDDRAWRAAWGQKTDNIVTVEYVPGNDDIDNWRELITSQFAPGIQDKLTPLQFSEGIIDSLKKSGFKPEVSYFEKSPSRVIFEFRITEPKNMVQDELQMITKGKDGLYILHYVIKEADMGNACRNKWLQNLRNSHPVDN</sequence>
<dbReference type="PATRIC" id="fig|29422.6.peg.2696"/>
<gene>
    <name evidence="1" type="ORF">Lbru_2533</name>
</gene>
<protein>
    <submittedName>
        <fullName evidence="1">Uncharacterized protein</fullName>
    </submittedName>
</protein>
<keyword evidence="2" id="KW-1185">Reference proteome</keyword>
<dbReference type="Proteomes" id="UP000054742">
    <property type="component" value="Unassembled WGS sequence"/>
</dbReference>
<comment type="caution">
    <text evidence="1">The sequence shown here is derived from an EMBL/GenBank/DDBJ whole genome shotgun (WGS) entry which is preliminary data.</text>
</comment>
<organism evidence="1 2">
    <name type="scientific">Legionella brunensis</name>
    <dbReference type="NCBI Taxonomy" id="29422"/>
    <lineage>
        <taxon>Bacteria</taxon>
        <taxon>Pseudomonadati</taxon>
        <taxon>Pseudomonadota</taxon>
        <taxon>Gammaproteobacteria</taxon>
        <taxon>Legionellales</taxon>
        <taxon>Legionellaceae</taxon>
        <taxon>Legionella</taxon>
    </lineage>
</organism>
<accession>A0A0W0S563</accession>
<name>A0A0W0S563_9GAMM</name>
<proteinExistence type="predicted"/>
<dbReference type="OrthoDB" id="5646369at2"/>
<dbReference type="RefSeq" id="WP_058442506.1">
    <property type="nucleotide sequence ID" value="NZ_CAAAHU010000004.1"/>
</dbReference>
<evidence type="ECO:0000313" key="2">
    <source>
        <dbReference type="Proteomes" id="UP000054742"/>
    </source>
</evidence>
<dbReference type="EMBL" id="LNXV01000033">
    <property type="protein sequence ID" value="KTC78241.1"/>
    <property type="molecule type" value="Genomic_DNA"/>
</dbReference>